<evidence type="ECO:0000313" key="2">
    <source>
        <dbReference type="EMBL" id="JAR88005.1"/>
    </source>
</evidence>
<keyword evidence="1" id="KW-0732">Signal</keyword>
<dbReference type="EMBL" id="GEGO01007399">
    <property type="protein sequence ID" value="JAR88005.1"/>
    <property type="molecule type" value="Transcribed_RNA"/>
</dbReference>
<proteinExistence type="predicted"/>
<sequence length="103" mass="11027">MPFLHHLFVLLFRALSTLLSSARFLTSSASLSCVLGPVSCLPFLLAGSAAQSAAHLASTPGNQNSFPSTVFFNFFPKLFSGHRLTDQMTNIFSAYAAPEAMIA</sequence>
<evidence type="ECO:0000256" key="1">
    <source>
        <dbReference type="SAM" id="SignalP"/>
    </source>
</evidence>
<dbReference type="AlphaFoldDB" id="A0A147BCD6"/>
<feature type="chain" id="PRO_5007542163" evidence="1">
    <location>
        <begin position="23"/>
        <end position="103"/>
    </location>
</feature>
<organism evidence="2">
    <name type="scientific">Ixodes ricinus</name>
    <name type="common">Common tick</name>
    <name type="synonym">Acarus ricinus</name>
    <dbReference type="NCBI Taxonomy" id="34613"/>
    <lineage>
        <taxon>Eukaryota</taxon>
        <taxon>Metazoa</taxon>
        <taxon>Ecdysozoa</taxon>
        <taxon>Arthropoda</taxon>
        <taxon>Chelicerata</taxon>
        <taxon>Arachnida</taxon>
        <taxon>Acari</taxon>
        <taxon>Parasitiformes</taxon>
        <taxon>Ixodida</taxon>
        <taxon>Ixodoidea</taxon>
        <taxon>Ixodidae</taxon>
        <taxon>Ixodinae</taxon>
        <taxon>Ixodes</taxon>
    </lineage>
</organism>
<accession>A0A147BCD6</accession>
<protein>
    <submittedName>
        <fullName evidence="2">Putative secreted protein</fullName>
    </submittedName>
</protein>
<reference evidence="2" key="1">
    <citation type="journal article" date="2018" name="PLoS Negl. Trop. Dis.">
        <title>Sialome diversity of ticks revealed by RNAseq of single tick salivary glands.</title>
        <authorList>
            <person name="Perner J."/>
            <person name="Kropackova S."/>
            <person name="Kopacek P."/>
            <person name="Ribeiro J.M."/>
        </authorList>
    </citation>
    <scope>NUCLEOTIDE SEQUENCE</scope>
    <source>
        <strain evidence="2">Siblings of single egg batch collected in Ceske Budejovice</strain>
        <tissue evidence="2">Salivary glands</tissue>
    </source>
</reference>
<feature type="signal peptide" evidence="1">
    <location>
        <begin position="1"/>
        <end position="22"/>
    </location>
</feature>
<name>A0A147BCD6_IXORI</name>